<evidence type="ECO:0000313" key="8">
    <source>
        <dbReference type="EMBL" id="MEB3076080.1"/>
    </source>
</evidence>
<dbReference type="InterPro" id="IPR010998">
    <property type="entry name" value="Integrase_recombinase_N"/>
</dbReference>
<feature type="domain" description="Core-binding (CB)" evidence="7">
    <location>
        <begin position="89"/>
        <end position="181"/>
    </location>
</feature>
<dbReference type="InterPro" id="IPR013762">
    <property type="entry name" value="Integrase-like_cat_sf"/>
</dbReference>
<dbReference type="Proteomes" id="UP001311730">
    <property type="component" value="Unassembled WGS sequence"/>
</dbReference>
<gene>
    <name evidence="8" type="ORF">VJJ08_12345</name>
</gene>
<dbReference type="PANTHER" id="PTHR30349:SF41">
    <property type="entry name" value="INTEGRASE_RECOMBINASE PROTEIN MJ0367-RELATED"/>
    <property type="match status" value="1"/>
</dbReference>
<evidence type="ECO:0000256" key="2">
    <source>
        <dbReference type="ARBA" id="ARBA00022908"/>
    </source>
</evidence>
<dbReference type="InterPro" id="IPR011010">
    <property type="entry name" value="DNA_brk_join_enz"/>
</dbReference>
<keyword evidence="2" id="KW-0229">DNA integration</keyword>
<evidence type="ECO:0000256" key="5">
    <source>
        <dbReference type="PROSITE-ProRule" id="PRU01248"/>
    </source>
</evidence>
<protein>
    <submittedName>
        <fullName evidence="8">Tyrosine-type recombinase/integrase</fullName>
    </submittedName>
</protein>
<dbReference type="EMBL" id="JAYKBW010000015">
    <property type="protein sequence ID" value="MEB3076080.1"/>
    <property type="molecule type" value="Genomic_DNA"/>
</dbReference>
<organism evidence="8 9">
    <name type="scientific">Capnocytophaga gingivalis</name>
    <dbReference type="NCBI Taxonomy" id="1017"/>
    <lineage>
        <taxon>Bacteria</taxon>
        <taxon>Pseudomonadati</taxon>
        <taxon>Bacteroidota</taxon>
        <taxon>Flavobacteriia</taxon>
        <taxon>Flavobacteriales</taxon>
        <taxon>Flavobacteriaceae</taxon>
        <taxon>Capnocytophaga</taxon>
    </lineage>
</organism>
<evidence type="ECO:0000313" key="9">
    <source>
        <dbReference type="Proteomes" id="UP001311730"/>
    </source>
</evidence>
<accession>A0ABU5ZAU7</accession>
<name>A0ABU5ZAU7_9FLAO</name>
<proteinExistence type="inferred from homology"/>
<dbReference type="InterPro" id="IPR002104">
    <property type="entry name" value="Integrase_catalytic"/>
</dbReference>
<dbReference type="SUPFAM" id="SSF56349">
    <property type="entry name" value="DNA breaking-rejoining enzymes"/>
    <property type="match status" value="1"/>
</dbReference>
<sequence>MDKTTKIAPKQIAFIDYKPAELRDNKSWYIEYYAKNPLTEKLDRFRNRVPKMKSVQERRKYAKKMILTINQKLESGWSPFFENPNNQYKSLEDSFSLFLKQLEKEVKDGIKRPDTLRSWKSFFSNISAYIKEKHLDVKFVLNIDFLFVNNFLDYIYYDKRNSPRTYNNYLAYMKGFFEWAKLKGYAKQNPAEGIKSKPKVQKKREPLTNEVKECIKELRDTDFPFFVCCMMTYFCLIRRTEITKLKVSDVRLSESCIILDGSITKNRKTDSVTIPDVFLPILAQHLVTANNSDYLFGEDFKPSKKQLNPKKISDTWTKYRNKYKFDSKFQFYSLKDTGIMDLLNSGIPSIKVRDQARHYDIKQTEAYTTRNLTADETIKSASFSF</sequence>
<dbReference type="InterPro" id="IPR044068">
    <property type="entry name" value="CB"/>
</dbReference>
<reference evidence="8 9" key="1">
    <citation type="submission" date="2023-12" db="EMBL/GenBank/DDBJ databases">
        <title>Genomic sequences of Capnocytophaga and Parvimonas strains.</title>
        <authorList>
            <person name="Watt R.M."/>
            <person name="Wang M."/>
            <person name="Yang T."/>
            <person name="Tong W.M."/>
        </authorList>
    </citation>
    <scope>NUCLEOTIDE SEQUENCE [LARGE SCALE GENOMIC DNA]</scope>
    <source>
        <strain evidence="8 9">CCUG 13096</strain>
    </source>
</reference>
<dbReference type="CDD" id="cd00397">
    <property type="entry name" value="DNA_BRE_C"/>
    <property type="match status" value="1"/>
</dbReference>
<comment type="caution">
    <text evidence="8">The sequence shown here is derived from an EMBL/GenBank/DDBJ whole genome shotgun (WGS) entry which is preliminary data.</text>
</comment>
<dbReference type="RefSeq" id="WP_323984145.1">
    <property type="nucleotide sequence ID" value="NZ_JAYKBW010000015.1"/>
</dbReference>
<dbReference type="InterPro" id="IPR025269">
    <property type="entry name" value="SAM-like_dom"/>
</dbReference>
<evidence type="ECO:0000256" key="4">
    <source>
        <dbReference type="ARBA" id="ARBA00023172"/>
    </source>
</evidence>
<keyword evidence="3 5" id="KW-0238">DNA-binding</keyword>
<keyword evidence="9" id="KW-1185">Reference proteome</keyword>
<comment type="similarity">
    <text evidence="1">Belongs to the 'phage' integrase family.</text>
</comment>
<evidence type="ECO:0000259" key="7">
    <source>
        <dbReference type="PROSITE" id="PS51900"/>
    </source>
</evidence>
<keyword evidence="4" id="KW-0233">DNA recombination</keyword>
<evidence type="ECO:0000256" key="1">
    <source>
        <dbReference type="ARBA" id="ARBA00008857"/>
    </source>
</evidence>
<dbReference type="Pfam" id="PF13102">
    <property type="entry name" value="Phage_int_SAM_5"/>
    <property type="match status" value="1"/>
</dbReference>
<dbReference type="InterPro" id="IPR050090">
    <property type="entry name" value="Tyrosine_recombinase_XerCD"/>
</dbReference>
<evidence type="ECO:0000259" key="6">
    <source>
        <dbReference type="PROSITE" id="PS51898"/>
    </source>
</evidence>
<dbReference type="PROSITE" id="PS51900">
    <property type="entry name" value="CB"/>
    <property type="match status" value="1"/>
</dbReference>
<dbReference type="Gene3D" id="1.10.150.130">
    <property type="match status" value="1"/>
</dbReference>
<evidence type="ECO:0000256" key="3">
    <source>
        <dbReference type="ARBA" id="ARBA00023125"/>
    </source>
</evidence>
<dbReference type="Gene3D" id="1.10.443.10">
    <property type="entry name" value="Intergrase catalytic core"/>
    <property type="match status" value="1"/>
</dbReference>
<feature type="domain" description="Tyr recombinase" evidence="6">
    <location>
        <begin position="202"/>
        <end position="382"/>
    </location>
</feature>
<dbReference type="Pfam" id="PF00589">
    <property type="entry name" value="Phage_integrase"/>
    <property type="match status" value="1"/>
</dbReference>
<dbReference type="PROSITE" id="PS51898">
    <property type="entry name" value="TYR_RECOMBINASE"/>
    <property type="match status" value="1"/>
</dbReference>
<dbReference type="PANTHER" id="PTHR30349">
    <property type="entry name" value="PHAGE INTEGRASE-RELATED"/>
    <property type="match status" value="1"/>
</dbReference>